<dbReference type="Pfam" id="PF13036">
    <property type="entry name" value="LpoB"/>
    <property type="match status" value="1"/>
</dbReference>
<organism evidence="1">
    <name type="scientific">marine sediment metagenome</name>
    <dbReference type="NCBI Taxonomy" id="412755"/>
    <lineage>
        <taxon>unclassified sequences</taxon>
        <taxon>metagenomes</taxon>
        <taxon>ecological metagenomes</taxon>
    </lineage>
</organism>
<gene>
    <name evidence="1" type="ORF">LCGC14_2058820</name>
</gene>
<reference evidence="1" key="1">
    <citation type="journal article" date="2015" name="Nature">
        <title>Complex archaea that bridge the gap between prokaryotes and eukaryotes.</title>
        <authorList>
            <person name="Spang A."/>
            <person name="Saw J.H."/>
            <person name="Jorgensen S.L."/>
            <person name="Zaremba-Niedzwiedzka K."/>
            <person name="Martijn J."/>
            <person name="Lind A.E."/>
            <person name="van Eijk R."/>
            <person name="Schleper C."/>
            <person name="Guy L."/>
            <person name="Ettema T.J."/>
        </authorList>
    </citation>
    <scope>NUCLEOTIDE SEQUENCE</scope>
</reference>
<dbReference type="InterPro" id="IPR014094">
    <property type="entry name" value="LpoB"/>
</dbReference>
<proteinExistence type="predicted"/>
<name>A0A0F9H0A1_9ZZZZ</name>
<comment type="caution">
    <text evidence="1">The sequence shown here is derived from an EMBL/GenBank/DDBJ whole genome shotgun (WGS) entry which is preliminary data.</text>
</comment>
<evidence type="ECO:0008006" key="2">
    <source>
        <dbReference type="Google" id="ProtNLM"/>
    </source>
</evidence>
<dbReference type="AlphaFoldDB" id="A0A0F9H0A1"/>
<dbReference type="EMBL" id="LAZR01024466">
    <property type="protein sequence ID" value="KKL75045.1"/>
    <property type="molecule type" value="Genomic_DNA"/>
</dbReference>
<sequence length="113" mass="12598">MYYFTEGQKLSPLSDYLINGLTTSIANAVNYENIKVSILSRKNLDRIIEELAFQNSDLADQDTQLTIGKQLGAGLILTGTVTRAEEIQKLNIQLIEVETARVLGGFIMYLVED</sequence>
<evidence type="ECO:0000313" key="1">
    <source>
        <dbReference type="EMBL" id="KKL75045.1"/>
    </source>
</evidence>
<accession>A0A0F9H0A1</accession>
<dbReference type="Gene3D" id="3.40.50.10610">
    <property type="entry name" value="ABC-type transport auxiliary lipoprotein component"/>
    <property type="match status" value="1"/>
</dbReference>
<protein>
    <recommendedName>
        <fullName evidence="2">FlgO domain-containing protein</fullName>
    </recommendedName>
</protein>